<reference evidence="1" key="1">
    <citation type="journal article" date="2023" name="bioRxiv">
        <title>Scaffold-level genome assemblies of two parasitoid biocontrol wasps reveal the parthenogenesis mechanism and an associated novel virus.</title>
        <authorList>
            <person name="Inwood S."/>
            <person name="Skelly J."/>
            <person name="Guhlin J."/>
            <person name="Harrop T."/>
            <person name="Goldson S."/>
            <person name="Dearden P."/>
        </authorList>
    </citation>
    <scope>NUCLEOTIDE SEQUENCE</scope>
    <source>
        <strain evidence="1">Irish</strain>
        <tissue evidence="1">Whole body</tissue>
    </source>
</reference>
<reference evidence="1" key="2">
    <citation type="submission" date="2023-03" db="EMBL/GenBank/DDBJ databases">
        <authorList>
            <person name="Inwood S.N."/>
            <person name="Skelly J.G."/>
            <person name="Guhlin J."/>
            <person name="Harrop T.W.R."/>
            <person name="Goldson S.G."/>
            <person name="Dearden P.K."/>
        </authorList>
    </citation>
    <scope>NUCLEOTIDE SEQUENCE</scope>
    <source>
        <strain evidence="1">Irish</strain>
        <tissue evidence="1">Whole body</tissue>
    </source>
</reference>
<dbReference type="EMBL" id="JAQQBS010000001">
    <property type="protein sequence ID" value="KAK0177195.1"/>
    <property type="molecule type" value="Genomic_DNA"/>
</dbReference>
<gene>
    <name evidence="1" type="ORF">PV328_001272</name>
</gene>
<protein>
    <submittedName>
        <fullName evidence="1">Uncharacterized protein</fullName>
    </submittedName>
</protein>
<dbReference type="AlphaFoldDB" id="A0AA39FWK8"/>
<evidence type="ECO:0000313" key="1">
    <source>
        <dbReference type="EMBL" id="KAK0177195.1"/>
    </source>
</evidence>
<accession>A0AA39FWK8</accession>
<organism evidence="1 2">
    <name type="scientific">Microctonus aethiopoides</name>
    <dbReference type="NCBI Taxonomy" id="144406"/>
    <lineage>
        <taxon>Eukaryota</taxon>
        <taxon>Metazoa</taxon>
        <taxon>Ecdysozoa</taxon>
        <taxon>Arthropoda</taxon>
        <taxon>Hexapoda</taxon>
        <taxon>Insecta</taxon>
        <taxon>Pterygota</taxon>
        <taxon>Neoptera</taxon>
        <taxon>Endopterygota</taxon>
        <taxon>Hymenoptera</taxon>
        <taxon>Apocrita</taxon>
        <taxon>Ichneumonoidea</taxon>
        <taxon>Braconidae</taxon>
        <taxon>Euphorinae</taxon>
        <taxon>Microctonus</taxon>
    </lineage>
</organism>
<comment type="caution">
    <text evidence="1">The sequence shown here is derived from an EMBL/GenBank/DDBJ whole genome shotgun (WGS) entry which is preliminary data.</text>
</comment>
<proteinExistence type="predicted"/>
<dbReference type="Proteomes" id="UP001168990">
    <property type="component" value="Unassembled WGS sequence"/>
</dbReference>
<name>A0AA39FWK8_9HYME</name>
<keyword evidence="2" id="KW-1185">Reference proteome</keyword>
<sequence>MLKQHVIHVTTRFNSDSALKSCEKLKNMLTQNVYSLRDKILESTMATPPEGPTHLPTPHPDDGAKLYDIVRYVMKHTKYAEDRALNAVLEVLNIGLATKRIIKTPYKKYVLIESKPVSINYKIKEPRLSDDSSDSSDQ</sequence>
<evidence type="ECO:0000313" key="2">
    <source>
        <dbReference type="Proteomes" id="UP001168990"/>
    </source>
</evidence>